<dbReference type="SMART" id="SM00276">
    <property type="entry name" value="GLECT"/>
    <property type="match status" value="1"/>
</dbReference>
<dbReference type="SMART" id="SM00908">
    <property type="entry name" value="Gal-bind_lectin"/>
    <property type="match status" value="1"/>
</dbReference>
<accession>A0A3S1HX14</accession>
<dbReference type="SUPFAM" id="SSF49899">
    <property type="entry name" value="Concanavalin A-like lectins/glucanases"/>
    <property type="match status" value="1"/>
</dbReference>
<evidence type="ECO:0000313" key="5">
    <source>
        <dbReference type="Proteomes" id="UP000271974"/>
    </source>
</evidence>
<dbReference type="InterPro" id="IPR001079">
    <property type="entry name" value="Galectin_CRD"/>
</dbReference>
<dbReference type="EMBL" id="RQTK01000099">
    <property type="protein sequence ID" value="RUS87858.1"/>
    <property type="molecule type" value="Genomic_DNA"/>
</dbReference>
<name>A0A3S1HX14_ELYCH</name>
<protein>
    <recommendedName>
        <fullName evidence="2">Galectin</fullName>
    </recommendedName>
</protein>
<comment type="caution">
    <text evidence="4">The sequence shown here is derived from an EMBL/GenBank/DDBJ whole genome shotgun (WGS) entry which is preliminary data.</text>
</comment>
<dbReference type="AlphaFoldDB" id="A0A3S1HX14"/>
<feature type="domain" description="Galectin" evidence="3">
    <location>
        <begin position="96"/>
        <end position="225"/>
    </location>
</feature>
<dbReference type="GO" id="GO:0030246">
    <property type="term" value="F:carbohydrate binding"/>
    <property type="evidence" value="ECO:0007669"/>
    <property type="project" value="UniProtKB-UniRule"/>
</dbReference>
<dbReference type="Gene3D" id="2.60.120.200">
    <property type="match status" value="1"/>
</dbReference>
<dbReference type="OrthoDB" id="5795596at2759"/>
<evidence type="ECO:0000256" key="1">
    <source>
        <dbReference type="ARBA" id="ARBA00022734"/>
    </source>
</evidence>
<evidence type="ECO:0000313" key="4">
    <source>
        <dbReference type="EMBL" id="RUS87858.1"/>
    </source>
</evidence>
<proteinExistence type="predicted"/>
<dbReference type="InterPro" id="IPR013320">
    <property type="entry name" value="ConA-like_dom_sf"/>
</dbReference>
<dbReference type="PANTHER" id="PTHR11346">
    <property type="entry name" value="GALECTIN"/>
    <property type="match status" value="1"/>
</dbReference>
<dbReference type="PANTHER" id="PTHR11346:SF147">
    <property type="entry name" value="GALECTIN"/>
    <property type="match status" value="1"/>
</dbReference>
<evidence type="ECO:0000259" key="3">
    <source>
        <dbReference type="PROSITE" id="PS51304"/>
    </source>
</evidence>
<organism evidence="4 5">
    <name type="scientific">Elysia chlorotica</name>
    <name type="common">Eastern emerald elysia</name>
    <name type="synonym">Sea slug</name>
    <dbReference type="NCBI Taxonomy" id="188477"/>
    <lineage>
        <taxon>Eukaryota</taxon>
        <taxon>Metazoa</taxon>
        <taxon>Spiralia</taxon>
        <taxon>Lophotrochozoa</taxon>
        <taxon>Mollusca</taxon>
        <taxon>Gastropoda</taxon>
        <taxon>Heterobranchia</taxon>
        <taxon>Euthyneura</taxon>
        <taxon>Panpulmonata</taxon>
        <taxon>Sacoglossa</taxon>
        <taxon>Placobranchoidea</taxon>
        <taxon>Plakobranchidae</taxon>
        <taxon>Elysia</taxon>
    </lineage>
</organism>
<reference evidence="4 5" key="1">
    <citation type="submission" date="2019-01" db="EMBL/GenBank/DDBJ databases">
        <title>A draft genome assembly of the solar-powered sea slug Elysia chlorotica.</title>
        <authorList>
            <person name="Cai H."/>
            <person name="Li Q."/>
            <person name="Fang X."/>
            <person name="Li J."/>
            <person name="Curtis N.E."/>
            <person name="Altenburger A."/>
            <person name="Shibata T."/>
            <person name="Feng M."/>
            <person name="Maeda T."/>
            <person name="Schwartz J.A."/>
            <person name="Shigenobu S."/>
            <person name="Lundholm N."/>
            <person name="Nishiyama T."/>
            <person name="Yang H."/>
            <person name="Hasebe M."/>
            <person name="Li S."/>
            <person name="Pierce S.K."/>
            <person name="Wang J."/>
        </authorList>
    </citation>
    <scope>NUCLEOTIDE SEQUENCE [LARGE SCALE GENOMIC DNA]</scope>
    <source>
        <strain evidence="4">EC2010</strain>
        <tissue evidence="4">Whole organism of an adult</tissue>
    </source>
</reference>
<dbReference type="PROSITE" id="PS51304">
    <property type="entry name" value="GALECTIN"/>
    <property type="match status" value="1"/>
</dbReference>
<keyword evidence="5" id="KW-1185">Reference proteome</keyword>
<sequence length="225" mass="24540">MICTKTYSINCPLTLTTLSPVHGLPSLAQCISMSGSAFVCGLQCTALPQCKVVYSHGCNSDGSCACSYCNALTDVAFQDNHVQFFLHTTEIGTNTNEVSFPNGLVAGQPLLMKIYVTGTRITLNFIATMGPSAFITEIRFDEGSVVSNSYIGYTWGPENRYTPNFNFYQGQELSVLCVVTSAGYKLYFDNVLFKDFGHRWAINDISRIKISNTGSGVAKFLSFSA</sequence>
<keyword evidence="1 2" id="KW-0430">Lectin</keyword>
<evidence type="ECO:0000256" key="2">
    <source>
        <dbReference type="RuleBase" id="RU102079"/>
    </source>
</evidence>
<dbReference type="Proteomes" id="UP000271974">
    <property type="component" value="Unassembled WGS sequence"/>
</dbReference>
<gene>
    <name evidence="4" type="ORF">EGW08_004391</name>
</gene>
<dbReference type="InterPro" id="IPR044156">
    <property type="entry name" value="Galectin-like"/>
</dbReference>
<dbReference type="Pfam" id="PF00337">
    <property type="entry name" value="Gal-bind_lectin"/>
    <property type="match status" value="1"/>
</dbReference>